<reference evidence="1 2" key="1">
    <citation type="submission" date="2021-06" db="EMBL/GenBank/DDBJ databases">
        <title>Actinomycetes sequencing.</title>
        <authorList>
            <person name="Shan Q."/>
        </authorList>
    </citation>
    <scope>NUCLEOTIDE SEQUENCE [LARGE SCALE GENOMIC DNA]</scope>
    <source>
        <strain evidence="1 2">NEAU-G5</strain>
    </source>
</reference>
<gene>
    <name evidence="1" type="ORF">KO481_21480</name>
</gene>
<accession>A0ABS6B3S7</accession>
<dbReference type="EMBL" id="JAHKNI010000007">
    <property type="protein sequence ID" value="MBU3064091.1"/>
    <property type="molecule type" value="Genomic_DNA"/>
</dbReference>
<dbReference type="Proteomes" id="UP000733379">
    <property type="component" value="Unassembled WGS sequence"/>
</dbReference>
<keyword evidence="2" id="KW-1185">Reference proteome</keyword>
<evidence type="ECO:0000313" key="2">
    <source>
        <dbReference type="Proteomes" id="UP000733379"/>
    </source>
</evidence>
<protein>
    <submittedName>
        <fullName evidence="1">Uncharacterized protein</fullName>
    </submittedName>
</protein>
<evidence type="ECO:0000313" key="1">
    <source>
        <dbReference type="EMBL" id="MBU3064091.1"/>
    </source>
</evidence>
<dbReference type="RefSeq" id="WP_215919123.1">
    <property type="nucleotide sequence ID" value="NZ_JAHKNI010000007.1"/>
</dbReference>
<organism evidence="1 2">
    <name type="scientific">Nocardia albiluteola</name>
    <dbReference type="NCBI Taxonomy" id="2842303"/>
    <lineage>
        <taxon>Bacteria</taxon>
        <taxon>Bacillati</taxon>
        <taxon>Actinomycetota</taxon>
        <taxon>Actinomycetes</taxon>
        <taxon>Mycobacteriales</taxon>
        <taxon>Nocardiaceae</taxon>
        <taxon>Nocardia</taxon>
    </lineage>
</organism>
<sequence length="138" mass="14817">MNTIPTHPARGNHRSLPVCVHCGNARGPWVPNGDRDENGSQLFRCAPGIGCQADDTRADRAVDQLAAAVDHLPADVIANELGITTQAWRARIEHRARMTVSEFVRAALVAGVRAADLLDDSPAPLLIDRGRIVEAVAQ</sequence>
<comment type="caution">
    <text evidence="1">The sequence shown here is derived from an EMBL/GenBank/DDBJ whole genome shotgun (WGS) entry which is preliminary data.</text>
</comment>
<proteinExistence type="predicted"/>
<name>A0ABS6B3S7_9NOCA</name>